<protein>
    <recommendedName>
        <fullName evidence="3">RNase H type-1 domain-containing protein</fullName>
    </recommendedName>
</protein>
<evidence type="ECO:0000313" key="2">
    <source>
        <dbReference type="Proteomes" id="UP001396334"/>
    </source>
</evidence>
<evidence type="ECO:0008006" key="3">
    <source>
        <dbReference type="Google" id="ProtNLM"/>
    </source>
</evidence>
<keyword evidence="2" id="KW-1185">Reference proteome</keyword>
<gene>
    <name evidence="1" type="ORF">V6N11_000353</name>
</gene>
<proteinExistence type="predicted"/>
<comment type="caution">
    <text evidence="1">The sequence shown here is derived from an EMBL/GenBank/DDBJ whole genome shotgun (WGS) entry which is preliminary data.</text>
</comment>
<name>A0ABR2NJ07_9ROSI</name>
<sequence length="115" mass="12687">MTQLLLMVFYGMSVENVFLDFLRALKAMVESYCLEAVRIIRGETNTLSDHALVFSIGQLLAREWDVVIRHIGRMTNNATNGLACLYCGAPAGTVLFQEPPLVVFAALSKDFSSLA</sequence>
<accession>A0ABR2NJ07</accession>
<organism evidence="1 2">
    <name type="scientific">Hibiscus sabdariffa</name>
    <name type="common">roselle</name>
    <dbReference type="NCBI Taxonomy" id="183260"/>
    <lineage>
        <taxon>Eukaryota</taxon>
        <taxon>Viridiplantae</taxon>
        <taxon>Streptophyta</taxon>
        <taxon>Embryophyta</taxon>
        <taxon>Tracheophyta</taxon>
        <taxon>Spermatophyta</taxon>
        <taxon>Magnoliopsida</taxon>
        <taxon>eudicotyledons</taxon>
        <taxon>Gunneridae</taxon>
        <taxon>Pentapetalae</taxon>
        <taxon>rosids</taxon>
        <taxon>malvids</taxon>
        <taxon>Malvales</taxon>
        <taxon>Malvaceae</taxon>
        <taxon>Malvoideae</taxon>
        <taxon>Hibiscus</taxon>
    </lineage>
</organism>
<reference evidence="1 2" key="1">
    <citation type="journal article" date="2024" name="G3 (Bethesda)">
        <title>Genome assembly of Hibiscus sabdariffa L. provides insights into metabolisms of medicinal natural products.</title>
        <authorList>
            <person name="Kim T."/>
        </authorList>
    </citation>
    <scope>NUCLEOTIDE SEQUENCE [LARGE SCALE GENOMIC DNA]</scope>
    <source>
        <strain evidence="1">TK-2024</strain>
        <tissue evidence="1">Old leaves</tissue>
    </source>
</reference>
<dbReference type="Proteomes" id="UP001396334">
    <property type="component" value="Unassembled WGS sequence"/>
</dbReference>
<evidence type="ECO:0000313" key="1">
    <source>
        <dbReference type="EMBL" id="KAK8976085.1"/>
    </source>
</evidence>
<dbReference type="EMBL" id="JBBPBN010000137">
    <property type="protein sequence ID" value="KAK8976085.1"/>
    <property type="molecule type" value="Genomic_DNA"/>
</dbReference>